<dbReference type="AlphaFoldDB" id="A0A9N9V3X7"/>
<gene>
    <name evidence="2" type="ORF">CRHIZ90672A_00007068</name>
</gene>
<feature type="compositionally biased region" description="Basic and acidic residues" evidence="1">
    <location>
        <begin position="70"/>
        <end position="80"/>
    </location>
</feature>
<accession>A0A9N9V3X7</accession>
<evidence type="ECO:0000313" key="2">
    <source>
        <dbReference type="EMBL" id="CAH0017372.1"/>
    </source>
</evidence>
<feature type="region of interest" description="Disordered" evidence="1">
    <location>
        <begin position="60"/>
        <end position="80"/>
    </location>
</feature>
<proteinExistence type="predicted"/>
<dbReference type="OrthoDB" id="5106062at2759"/>
<feature type="region of interest" description="Disordered" evidence="1">
    <location>
        <begin position="1"/>
        <end position="20"/>
    </location>
</feature>
<protein>
    <submittedName>
        <fullName evidence="2">Uncharacterized protein</fullName>
    </submittedName>
</protein>
<organism evidence="2 3">
    <name type="scientific">Clonostachys rhizophaga</name>
    <dbReference type="NCBI Taxonomy" id="160324"/>
    <lineage>
        <taxon>Eukaryota</taxon>
        <taxon>Fungi</taxon>
        <taxon>Dikarya</taxon>
        <taxon>Ascomycota</taxon>
        <taxon>Pezizomycotina</taxon>
        <taxon>Sordariomycetes</taxon>
        <taxon>Hypocreomycetidae</taxon>
        <taxon>Hypocreales</taxon>
        <taxon>Bionectriaceae</taxon>
        <taxon>Clonostachys</taxon>
    </lineage>
</organism>
<name>A0A9N9V3X7_9HYPO</name>
<evidence type="ECO:0000313" key="3">
    <source>
        <dbReference type="Proteomes" id="UP000696573"/>
    </source>
</evidence>
<sequence>MPLPIDGDASTEVPNEIDDPVDIEAEIPDADLPDEDDFDDFAVPNLLADQTKLEELHNIIRQQESSASRPLDEARAPTRRPEAEMLNIREAEFVELRVRSIKYDHYLQFAMKWYDGRFARHHAFDM</sequence>
<comment type="caution">
    <text evidence="2">The sequence shown here is derived from an EMBL/GenBank/DDBJ whole genome shotgun (WGS) entry which is preliminary data.</text>
</comment>
<reference evidence="2" key="1">
    <citation type="submission" date="2021-10" db="EMBL/GenBank/DDBJ databases">
        <authorList>
            <person name="Piombo E."/>
        </authorList>
    </citation>
    <scope>NUCLEOTIDE SEQUENCE</scope>
</reference>
<evidence type="ECO:0000256" key="1">
    <source>
        <dbReference type="SAM" id="MobiDB-lite"/>
    </source>
</evidence>
<keyword evidence="3" id="KW-1185">Reference proteome</keyword>
<dbReference type="Proteomes" id="UP000696573">
    <property type="component" value="Unassembled WGS sequence"/>
</dbReference>
<dbReference type="EMBL" id="CABFNQ020000506">
    <property type="protein sequence ID" value="CAH0017372.1"/>
    <property type="molecule type" value="Genomic_DNA"/>
</dbReference>